<evidence type="ECO:0000256" key="2">
    <source>
        <dbReference type="SAM" id="SignalP"/>
    </source>
</evidence>
<reference evidence="4 5" key="1">
    <citation type="submission" date="2020-08" db="EMBL/GenBank/DDBJ databases">
        <title>Genomic Encyclopedia of Type Strains, Phase IV (KMG-IV): sequencing the most valuable type-strain genomes for metagenomic binning, comparative biology and taxonomic classification.</title>
        <authorList>
            <person name="Goeker M."/>
        </authorList>
    </citation>
    <scope>NUCLEOTIDE SEQUENCE [LARGE SCALE GENOMIC DNA]</scope>
    <source>
        <strain evidence="4 5">DSM 27057</strain>
    </source>
</reference>
<dbReference type="GO" id="GO:0016787">
    <property type="term" value="F:hydrolase activity"/>
    <property type="evidence" value="ECO:0007669"/>
    <property type="project" value="UniProtKB-KW"/>
</dbReference>
<dbReference type="InterPro" id="IPR013094">
    <property type="entry name" value="AB_hydrolase_3"/>
</dbReference>
<gene>
    <name evidence="4" type="ORF">GGR38_001154</name>
</gene>
<dbReference type="EMBL" id="JACIDX010000003">
    <property type="protein sequence ID" value="MBB3954227.1"/>
    <property type="molecule type" value="Genomic_DNA"/>
</dbReference>
<evidence type="ECO:0000256" key="1">
    <source>
        <dbReference type="ARBA" id="ARBA00022801"/>
    </source>
</evidence>
<name>A0A7W6CE93_9SPHN</name>
<feature type="signal peptide" evidence="2">
    <location>
        <begin position="1"/>
        <end position="23"/>
    </location>
</feature>
<evidence type="ECO:0000259" key="3">
    <source>
        <dbReference type="Pfam" id="PF07859"/>
    </source>
</evidence>
<dbReference type="InterPro" id="IPR050300">
    <property type="entry name" value="GDXG_lipolytic_enzyme"/>
</dbReference>
<feature type="domain" description="Alpha/beta hydrolase fold-3" evidence="3">
    <location>
        <begin position="147"/>
        <end position="289"/>
    </location>
</feature>
<dbReference type="RefSeq" id="WP_183623546.1">
    <property type="nucleotide sequence ID" value="NZ_JACIDX010000003.1"/>
</dbReference>
<dbReference type="Pfam" id="PF07859">
    <property type="entry name" value="Abhydrolase_3"/>
    <property type="match status" value="1"/>
</dbReference>
<feature type="chain" id="PRO_5031212955" evidence="2">
    <location>
        <begin position="24"/>
        <end position="322"/>
    </location>
</feature>
<evidence type="ECO:0000313" key="4">
    <source>
        <dbReference type="EMBL" id="MBB3954227.1"/>
    </source>
</evidence>
<dbReference type="Proteomes" id="UP000548867">
    <property type="component" value="Unassembled WGS sequence"/>
</dbReference>
<comment type="caution">
    <text evidence="4">The sequence shown here is derived from an EMBL/GenBank/DDBJ whole genome shotgun (WGS) entry which is preliminary data.</text>
</comment>
<keyword evidence="1" id="KW-0378">Hydrolase</keyword>
<evidence type="ECO:0000313" key="5">
    <source>
        <dbReference type="Proteomes" id="UP000548867"/>
    </source>
</evidence>
<dbReference type="PANTHER" id="PTHR48081:SF6">
    <property type="entry name" value="PEPTIDASE S9 PROLYL OLIGOPEPTIDASE CATALYTIC DOMAIN-CONTAINING PROTEIN"/>
    <property type="match status" value="1"/>
</dbReference>
<accession>A0A7W6CE93</accession>
<dbReference type="PANTHER" id="PTHR48081">
    <property type="entry name" value="AB HYDROLASE SUPERFAMILY PROTEIN C4A8.06C"/>
    <property type="match status" value="1"/>
</dbReference>
<sequence>MTKKRRIMGALLALSLSRGMAYAAPVREQAPVVLWPQGAPAWAGSLKIPVQEEARDGGQRLWNVSQPTLQAFLPEKGNGAAVIVAPGGGFRFLSVQSEGIAVARWLAAHGTAAFVLKYRVVQIAPGETEAAMHKRMNAEIGIEQAGEAALADGRLALRYLRAHGADYGIDPHRIGVVGFSAGGHVAGMLAHEARPEDRADFVGLIYGLPFTKVTPPIPAANLPFPPGTPKEPWLQPKPIPAPDALPPIFIAMAQDDLAVGQGVPDYYAKLFAAGYRPETHLYARGGHGFGMKGTGTTVDHWIEEFDWWMQQVLADKSEKRTK</sequence>
<dbReference type="InterPro" id="IPR029058">
    <property type="entry name" value="AB_hydrolase_fold"/>
</dbReference>
<proteinExistence type="predicted"/>
<dbReference type="SUPFAM" id="SSF53474">
    <property type="entry name" value="alpha/beta-Hydrolases"/>
    <property type="match status" value="1"/>
</dbReference>
<dbReference type="AlphaFoldDB" id="A0A7W6CE93"/>
<keyword evidence="5" id="KW-1185">Reference proteome</keyword>
<keyword evidence="2" id="KW-0732">Signal</keyword>
<dbReference type="Gene3D" id="3.40.50.1820">
    <property type="entry name" value="alpha/beta hydrolase"/>
    <property type="match status" value="1"/>
</dbReference>
<protein>
    <submittedName>
        <fullName evidence="4">Acetyl esterase/lipase</fullName>
    </submittedName>
</protein>
<organism evidence="4 5">
    <name type="scientific">Novosphingobium sediminicola</name>
    <dbReference type="NCBI Taxonomy" id="563162"/>
    <lineage>
        <taxon>Bacteria</taxon>
        <taxon>Pseudomonadati</taxon>
        <taxon>Pseudomonadota</taxon>
        <taxon>Alphaproteobacteria</taxon>
        <taxon>Sphingomonadales</taxon>
        <taxon>Sphingomonadaceae</taxon>
        <taxon>Novosphingobium</taxon>
    </lineage>
</organism>